<evidence type="ECO:0000256" key="3">
    <source>
        <dbReference type="ARBA" id="ARBA00023015"/>
    </source>
</evidence>
<dbReference type="PANTHER" id="PTHR47997">
    <property type="entry name" value="MYB DOMAIN PROTEIN 55"/>
    <property type="match status" value="1"/>
</dbReference>
<dbReference type="Pfam" id="PF00249">
    <property type="entry name" value="Myb_DNA-binding"/>
    <property type="match status" value="1"/>
</dbReference>
<dbReference type="InterPro" id="IPR001005">
    <property type="entry name" value="SANT/Myb"/>
</dbReference>
<keyword evidence="4" id="KW-0238">DNA-binding</keyword>
<keyword evidence="3" id="KW-0805">Transcription regulation</keyword>
<dbReference type="Proteomes" id="UP001341281">
    <property type="component" value="Chromosome 08"/>
</dbReference>
<name>A0AAQ3UDY8_PASNO</name>
<evidence type="ECO:0000256" key="6">
    <source>
        <dbReference type="ARBA" id="ARBA00023242"/>
    </source>
</evidence>
<feature type="domain" description="HTH myb-type" evidence="9">
    <location>
        <begin position="54"/>
        <end position="108"/>
    </location>
</feature>
<dbReference type="SUPFAM" id="SSF46689">
    <property type="entry name" value="Homeodomain-like"/>
    <property type="match status" value="1"/>
</dbReference>
<keyword evidence="11" id="KW-1185">Reference proteome</keyword>
<feature type="region of interest" description="Disordered" evidence="7">
    <location>
        <begin position="1"/>
        <end position="21"/>
    </location>
</feature>
<sequence length="234" mass="26244">MVVSEEKEGGDEPCSKKMRKGLWSPDEDERLYSHITNYGRSGKSCRLRWMNHLQPDLKREPISKQEGDVIVSLQKLLGNRWSAIAARIPGRTDNEIKNYWNSRVRKKLGQKMGADGSYQSQSPEMRQQAEDKGAHQDTITDDGISLDLYSQATSVGQVGHSTTTSHNSSSADHQPSSDQLPIFSCKPVHPGDAAQNGEQQTSLSVPFLKSYQINFVEEEYVDFLMSLSDELPEI</sequence>
<evidence type="ECO:0000259" key="9">
    <source>
        <dbReference type="PROSITE" id="PS51294"/>
    </source>
</evidence>
<evidence type="ECO:0000256" key="7">
    <source>
        <dbReference type="SAM" id="MobiDB-lite"/>
    </source>
</evidence>
<dbReference type="CDD" id="cd00167">
    <property type="entry name" value="SANT"/>
    <property type="match status" value="2"/>
</dbReference>
<dbReference type="SMART" id="SM00717">
    <property type="entry name" value="SANT"/>
    <property type="match status" value="2"/>
</dbReference>
<feature type="region of interest" description="Disordered" evidence="7">
    <location>
        <begin position="110"/>
        <end position="139"/>
    </location>
</feature>
<evidence type="ECO:0000313" key="10">
    <source>
        <dbReference type="EMBL" id="WVZ88250.1"/>
    </source>
</evidence>
<keyword evidence="6" id="KW-0539">Nucleus</keyword>
<evidence type="ECO:0000256" key="5">
    <source>
        <dbReference type="ARBA" id="ARBA00023163"/>
    </source>
</evidence>
<dbReference type="Gene3D" id="1.10.10.60">
    <property type="entry name" value="Homeodomain-like"/>
    <property type="match status" value="2"/>
</dbReference>
<feature type="region of interest" description="Disordered" evidence="7">
    <location>
        <begin position="155"/>
        <end position="199"/>
    </location>
</feature>
<dbReference type="PROSITE" id="PS50090">
    <property type="entry name" value="MYB_LIKE"/>
    <property type="match status" value="1"/>
</dbReference>
<evidence type="ECO:0000256" key="2">
    <source>
        <dbReference type="ARBA" id="ARBA00022737"/>
    </source>
</evidence>
<dbReference type="PROSITE" id="PS51294">
    <property type="entry name" value="HTH_MYB"/>
    <property type="match status" value="1"/>
</dbReference>
<feature type="domain" description="Myb-like" evidence="8">
    <location>
        <begin position="15"/>
        <end position="104"/>
    </location>
</feature>
<evidence type="ECO:0000256" key="1">
    <source>
        <dbReference type="ARBA" id="ARBA00004123"/>
    </source>
</evidence>
<dbReference type="InterPro" id="IPR017930">
    <property type="entry name" value="Myb_dom"/>
</dbReference>
<keyword evidence="2" id="KW-0677">Repeat</keyword>
<proteinExistence type="predicted"/>
<keyword evidence="5" id="KW-0804">Transcription</keyword>
<protein>
    <submittedName>
        <fullName evidence="10">Uncharacterized protein</fullName>
    </submittedName>
</protein>
<evidence type="ECO:0000313" key="11">
    <source>
        <dbReference type="Proteomes" id="UP001341281"/>
    </source>
</evidence>
<dbReference type="GO" id="GO:0005634">
    <property type="term" value="C:nucleus"/>
    <property type="evidence" value="ECO:0007669"/>
    <property type="project" value="UniProtKB-SubCell"/>
</dbReference>
<accession>A0AAQ3UDY8</accession>
<feature type="compositionally biased region" description="Low complexity" evidence="7">
    <location>
        <begin position="160"/>
        <end position="170"/>
    </location>
</feature>
<dbReference type="InterPro" id="IPR051953">
    <property type="entry name" value="Plant_SW-associated_TFs"/>
</dbReference>
<comment type="subcellular location">
    <subcellularLocation>
        <location evidence="1">Nucleus</location>
    </subcellularLocation>
</comment>
<dbReference type="EMBL" id="CP144752">
    <property type="protein sequence ID" value="WVZ88250.1"/>
    <property type="molecule type" value="Genomic_DNA"/>
</dbReference>
<reference evidence="10 11" key="1">
    <citation type="submission" date="2024-02" db="EMBL/GenBank/DDBJ databases">
        <title>High-quality chromosome-scale genome assembly of Pensacola bahiagrass (Paspalum notatum Flugge var. saurae).</title>
        <authorList>
            <person name="Vega J.M."/>
            <person name="Podio M."/>
            <person name="Orjuela J."/>
            <person name="Siena L.A."/>
            <person name="Pessino S.C."/>
            <person name="Combes M.C."/>
            <person name="Mariac C."/>
            <person name="Albertini E."/>
            <person name="Pupilli F."/>
            <person name="Ortiz J.P.A."/>
            <person name="Leblanc O."/>
        </authorList>
    </citation>
    <scope>NUCLEOTIDE SEQUENCE [LARGE SCALE GENOMIC DNA]</scope>
    <source>
        <strain evidence="10">R1</strain>
        <tissue evidence="10">Leaf</tissue>
    </source>
</reference>
<organism evidence="10 11">
    <name type="scientific">Paspalum notatum var. saurae</name>
    <dbReference type="NCBI Taxonomy" id="547442"/>
    <lineage>
        <taxon>Eukaryota</taxon>
        <taxon>Viridiplantae</taxon>
        <taxon>Streptophyta</taxon>
        <taxon>Embryophyta</taxon>
        <taxon>Tracheophyta</taxon>
        <taxon>Spermatophyta</taxon>
        <taxon>Magnoliopsida</taxon>
        <taxon>Liliopsida</taxon>
        <taxon>Poales</taxon>
        <taxon>Poaceae</taxon>
        <taxon>PACMAD clade</taxon>
        <taxon>Panicoideae</taxon>
        <taxon>Andropogonodae</taxon>
        <taxon>Paspaleae</taxon>
        <taxon>Paspalinae</taxon>
        <taxon>Paspalum</taxon>
    </lineage>
</organism>
<gene>
    <name evidence="10" type="ORF">U9M48_034793</name>
</gene>
<dbReference type="GO" id="GO:0003677">
    <property type="term" value="F:DNA binding"/>
    <property type="evidence" value="ECO:0007669"/>
    <property type="project" value="UniProtKB-KW"/>
</dbReference>
<evidence type="ECO:0000259" key="8">
    <source>
        <dbReference type="PROSITE" id="PS50090"/>
    </source>
</evidence>
<dbReference type="InterPro" id="IPR009057">
    <property type="entry name" value="Homeodomain-like_sf"/>
</dbReference>
<dbReference type="AlphaFoldDB" id="A0AAQ3UDY8"/>
<dbReference type="PANTHER" id="PTHR47997:SF8">
    <property type="match status" value="1"/>
</dbReference>
<evidence type="ECO:0000256" key="4">
    <source>
        <dbReference type="ARBA" id="ARBA00023125"/>
    </source>
</evidence>